<name>A0A9P5ZQJ9_PLEER</name>
<keyword evidence="2" id="KW-1185">Reference proteome</keyword>
<dbReference type="EMBL" id="MU154631">
    <property type="protein sequence ID" value="KAF9490890.1"/>
    <property type="molecule type" value="Genomic_DNA"/>
</dbReference>
<dbReference type="Proteomes" id="UP000807025">
    <property type="component" value="Unassembled WGS sequence"/>
</dbReference>
<proteinExistence type="predicted"/>
<dbReference type="AlphaFoldDB" id="A0A9P5ZQJ9"/>
<reference evidence="1" key="1">
    <citation type="submission" date="2020-11" db="EMBL/GenBank/DDBJ databases">
        <authorList>
            <consortium name="DOE Joint Genome Institute"/>
            <person name="Ahrendt S."/>
            <person name="Riley R."/>
            <person name="Andreopoulos W."/>
            <person name="Labutti K."/>
            <person name="Pangilinan J."/>
            <person name="Ruiz-Duenas F.J."/>
            <person name="Barrasa J.M."/>
            <person name="Sanchez-Garcia M."/>
            <person name="Camarero S."/>
            <person name="Miyauchi S."/>
            <person name="Serrano A."/>
            <person name="Linde D."/>
            <person name="Babiker R."/>
            <person name="Drula E."/>
            <person name="Ayuso-Fernandez I."/>
            <person name="Pacheco R."/>
            <person name="Padilla G."/>
            <person name="Ferreira P."/>
            <person name="Barriuso J."/>
            <person name="Kellner H."/>
            <person name="Castanera R."/>
            <person name="Alfaro M."/>
            <person name="Ramirez L."/>
            <person name="Pisabarro A.G."/>
            <person name="Kuo A."/>
            <person name="Tritt A."/>
            <person name="Lipzen A."/>
            <person name="He G."/>
            <person name="Yan M."/>
            <person name="Ng V."/>
            <person name="Cullen D."/>
            <person name="Martin F."/>
            <person name="Rosso M.-N."/>
            <person name="Henrissat B."/>
            <person name="Hibbett D."/>
            <person name="Martinez A.T."/>
            <person name="Grigoriev I.V."/>
        </authorList>
    </citation>
    <scope>NUCLEOTIDE SEQUENCE</scope>
    <source>
        <strain evidence="1">ATCC 90797</strain>
    </source>
</reference>
<comment type="caution">
    <text evidence="1">The sequence shown here is derived from an EMBL/GenBank/DDBJ whole genome shotgun (WGS) entry which is preliminary data.</text>
</comment>
<organism evidence="1 2">
    <name type="scientific">Pleurotus eryngii</name>
    <name type="common">Boletus of the steppes</name>
    <dbReference type="NCBI Taxonomy" id="5323"/>
    <lineage>
        <taxon>Eukaryota</taxon>
        <taxon>Fungi</taxon>
        <taxon>Dikarya</taxon>
        <taxon>Basidiomycota</taxon>
        <taxon>Agaricomycotina</taxon>
        <taxon>Agaricomycetes</taxon>
        <taxon>Agaricomycetidae</taxon>
        <taxon>Agaricales</taxon>
        <taxon>Pleurotineae</taxon>
        <taxon>Pleurotaceae</taxon>
        <taxon>Pleurotus</taxon>
    </lineage>
</organism>
<sequence>MRAISPPGRKCECIYTRGKSGCCRSSRLWEDMAGRFMGSATTLVLACCFPECKRRGRRGAMRAIVCQTRRGLVYSATTCTARHQMHYKKTTAMTWTKYSLKGDICMPNWG</sequence>
<evidence type="ECO:0000313" key="1">
    <source>
        <dbReference type="EMBL" id="KAF9490890.1"/>
    </source>
</evidence>
<accession>A0A9P5ZQJ9</accession>
<gene>
    <name evidence="1" type="ORF">BDN71DRAFT_143428</name>
</gene>
<evidence type="ECO:0000313" key="2">
    <source>
        <dbReference type="Proteomes" id="UP000807025"/>
    </source>
</evidence>
<protein>
    <submittedName>
        <fullName evidence="1">Uncharacterized protein</fullName>
    </submittedName>
</protein>